<reference evidence="1" key="1">
    <citation type="submission" date="2021-04" db="EMBL/GenBank/DDBJ databases">
        <authorList>
            <person name="Tunstrom K."/>
        </authorList>
    </citation>
    <scope>NUCLEOTIDE SEQUENCE</scope>
</reference>
<keyword evidence="2" id="KW-1185">Reference proteome</keyword>
<dbReference type="AlphaFoldDB" id="A0A8S3XHP8"/>
<proteinExistence type="predicted"/>
<sequence>MDISDLDFDLDISQEDLQHIEALESSIFSEIRNFSEEEISNDAILPARKRYRRVIASNSESESGLVENYISNQIARIENTSNSVQKWTRPQGHQPSVIAFTEPTGKC</sequence>
<gene>
    <name evidence="1" type="ORF">PAPOLLO_LOCUS16281</name>
</gene>
<dbReference type="Proteomes" id="UP000691718">
    <property type="component" value="Unassembled WGS sequence"/>
</dbReference>
<dbReference type="EMBL" id="CAJQZP010001064">
    <property type="protein sequence ID" value="CAG5015041.1"/>
    <property type="molecule type" value="Genomic_DNA"/>
</dbReference>
<protein>
    <submittedName>
        <fullName evidence="1">(apollo) hypothetical protein</fullName>
    </submittedName>
</protein>
<accession>A0A8S3XHP8</accession>
<name>A0A8S3XHP8_PARAO</name>
<evidence type="ECO:0000313" key="2">
    <source>
        <dbReference type="Proteomes" id="UP000691718"/>
    </source>
</evidence>
<comment type="caution">
    <text evidence="1">The sequence shown here is derived from an EMBL/GenBank/DDBJ whole genome shotgun (WGS) entry which is preliminary data.</text>
</comment>
<dbReference type="OrthoDB" id="5876240at2759"/>
<organism evidence="1 2">
    <name type="scientific">Parnassius apollo</name>
    <name type="common">Apollo butterfly</name>
    <name type="synonym">Papilio apollo</name>
    <dbReference type="NCBI Taxonomy" id="110799"/>
    <lineage>
        <taxon>Eukaryota</taxon>
        <taxon>Metazoa</taxon>
        <taxon>Ecdysozoa</taxon>
        <taxon>Arthropoda</taxon>
        <taxon>Hexapoda</taxon>
        <taxon>Insecta</taxon>
        <taxon>Pterygota</taxon>
        <taxon>Neoptera</taxon>
        <taxon>Endopterygota</taxon>
        <taxon>Lepidoptera</taxon>
        <taxon>Glossata</taxon>
        <taxon>Ditrysia</taxon>
        <taxon>Papilionoidea</taxon>
        <taxon>Papilionidae</taxon>
        <taxon>Parnassiinae</taxon>
        <taxon>Parnassini</taxon>
        <taxon>Parnassius</taxon>
        <taxon>Parnassius</taxon>
    </lineage>
</organism>
<evidence type="ECO:0000313" key="1">
    <source>
        <dbReference type="EMBL" id="CAG5015041.1"/>
    </source>
</evidence>